<name>X1HDW7_9ZZZZ</name>
<comment type="caution">
    <text evidence="1">The sequence shown here is derived from an EMBL/GenBank/DDBJ whole genome shotgun (WGS) entry which is preliminary data.</text>
</comment>
<organism evidence="1">
    <name type="scientific">marine sediment metagenome</name>
    <dbReference type="NCBI Taxonomy" id="412755"/>
    <lineage>
        <taxon>unclassified sequences</taxon>
        <taxon>metagenomes</taxon>
        <taxon>ecological metagenomes</taxon>
    </lineage>
</organism>
<reference evidence="1" key="1">
    <citation type="journal article" date="2014" name="Front. Microbiol.">
        <title>High frequency of phylogenetically diverse reductive dehalogenase-homologous genes in deep subseafloor sedimentary metagenomes.</title>
        <authorList>
            <person name="Kawai M."/>
            <person name="Futagami T."/>
            <person name="Toyoda A."/>
            <person name="Takaki Y."/>
            <person name="Nishi S."/>
            <person name="Hori S."/>
            <person name="Arai W."/>
            <person name="Tsubouchi T."/>
            <person name="Morono Y."/>
            <person name="Uchiyama I."/>
            <person name="Ito T."/>
            <person name="Fujiyama A."/>
            <person name="Inagaki F."/>
            <person name="Takami H."/>
        </authorList>
    </citation>
    <scope>NUCLEOTIDE SEQUENCE</scope>
    <source>
        <strain evidence="1">Expedition CK06-06</strain>
    </source>
</reference>
<accession>X1HDW7</accession>
<proteinExistence type="predicted"/>
<dbReference type="AlphaFoldDB" id="X1HDW7"/>
<gene>
    <name evidence="1" type="ORF">S03H2_33957</name>
</gene>
<feature type="non-terminal residue" evidence="1">
    <location>
        <position position="76"/>
    </location>
</feature>
<evidence type="ECO:0000313" key="1">
    <source>
        <dbReference type="EMBL" id="GAH52019.1"/>
    </source>
</evidence>
<dbReference type="EMBL" id="BARU01020701">
    <property type="protein sequence ID" value="GAH52019.1"/>
    <property type="molecule type" value="Genomic_DNA"/>
</dbReference>
<sequence>MTRRVVTAMAVLLITAPMSCAQDLDGKVLLRYKWNVGEEVSLKMAVEAEGAMVMTDMTKEPPEEKAMYISQTINMP</sequence>
<protein>
    <submittedName>
        <fullName evidence="1">Uncharacterized protein</fullName>
    </submittedName>
</protein>